<keyword evidence="6 15" id="KW-0347">Helicase</keyword>
<dbReference type="PROSITE" id="PS51194">
    <property type="entry name" value="HELICASE_CTER"/>
    <property type="match status" value="1"/>
</dbReference>
<dbReference type="NCBIfam" id="NF008165">
    <property type="entry name" value="PRK10917.1-3"/>
    <property type="match status" value="1"/>
</dbReference>
<evidence type="ECO:0000256" key="15">
    <source>
        <dbReference type="RuleBase" id="RU363016"/>
    </source>
</evidence>
<dbReference type="PANTHER" id="PTHR47964:SF1">
    <property type="entry name" value="ATP-DEPENDENT DNA HELICASE HOMOLOG RECG, CHLOROPLASTIC"/>
    <property type="match status" value="1"/>
</dbReference>
<proteinExistence type="inferred from homology"/>
<evidence type="ECO:0000313" key="20">
    <source>
        <dbReference type="Proteomes" id="UP000298429"/>
    </source>
</evidence>
<dbReference type="RefSeq" id="WP_135670912.1">
    <property type="nucleotide sequence ID" value="NZ_RQGN01000048.1"/>
</dbReference>
<feature type="domain" description="Helicase C-terminal" evidence="18">
    <location>
        <begin position="507"/>
        <end position="670"/>
    </location>
</feature>
<dbReference type="GO" id="GO:0006281">
    <property type="term" value="P:DNA repair"/>
    <property type="evidence" value="ECO:0007669"/>
    <property type="project" value="UniProtKB-UniRule"/>
</dbReference>
<dbReference type="GO" id="GO:0003677">
    <property type="term" value="F:DNA binding"/>
    <property type="evidence" value="ECO:0007669"/>
    <property type="project" value="UniProtKB-KW"/>
</dbReference>
<dbReference type="EMBL" id="RQGN01000048">
    <property type="protein sequence ID" value="TGM03084.1"/>
    <property type="molecule type" value="Genomic_DNA"/>
</dbReference>
<dbReference type="Pfam" id="PF00271">
    <property type="entry name" value="Helicase_C"/>
    <property type="match status" value="1"/>
</dbReference>
<evidence type="ECO:0000256" key="4">
    <source>
        <dbReference type="ARBA" id="ARBA00022763"/>
    </source>
</evidence>
<keyword evidence="10 15" id="KW-0234">DNA repair</keyword>
<dbReference type="Gene3D" id="2.40.50.140">
    <property type="entry name" value="Nucleic acid-binding proteins"/>
    <property type="match status" value="1"/>
</dbReference>
<evidence type="ECO:0000256" key="3">
    <source>
        <dbReference type="ARBA" id="ARBA00022741"/>
    </source>
</evidence>
<organism evidence="19 20">
    <name type="scientific">Leptospira barantonii</name>
    <dbReference type="NCBI Taxonomy" id="2023184"/>
    <lineage>
        <taxon>Bacteria</taxon>
        <taxon>Pseudomonadati</taxon>
        <taxon>Spirochaetota</taxon>
        <taxon>Spirochaetia</taxon>
        <taxon>Leptospirales</taxon>
        <taxon>Leptospiraceae</taxon>
        <taxon>Leptospira</taxon>
    </lineage>
</organism>
<comment type="function">
    <text evidence="15">Plays a critical role in recombination and DNA repair. Helps process Holliday junction intermediates to mature products by catalyzing branch migration. Has replication fork regression activity, unwinds stalled or blocked replication forks to make a HJ that can be resolved. Has a DNA unwinding activity characteristic of a DNA helicase with 3'-5' polarity.</text>
</comment>
<evidence type="ECO:0000256" key="12">
    <source>
        <dbReference type="ARBA" id="ARBA00034617"/>
    </source>
</evidence>
<dbReference type="OrthoDB" id="9804325at2"/>
<dbReference type="InterPro" id="IPR033454">
    <property type="entry name" value="RecG_wedge"/>
</dbReference>
<comment type="similarity">
    <text evidence="1 15">Belongs to the helicase family. RecG subfamily.</text>
</comment>
<dbReference type="NCBIfam" id="NF008168">
    <property type="entry name" value="PRK10917.2-2"/>
    <property type="match status" value="1"/>
</dbReference>
<dbReference type="GO" id="GO:0016887">
    <property type="term" value="F:ATP hydrolysis activity"/>
    <property type="evidence" value="ECO:0007669"/>
    <property type="project" value="RHEA"/>
</dbReference>
<dbReference type="CDD" id="cd18811">
    <property type="entry name" value="SF2_C_RecG"/>
    <property type="match status" value="1"/>
</dbReference>
<dbReference type="InterPro" id="IPR006141">
    <property type="entry name" value="Intein_N"/>
</dbReference>
<dbReference type="SMART" id="SM00487">
    <property type="entry name" value="DEXDc"/>
    <property type="match status" value="1"/>
</dbReference>
<dbReference type="InterPro" id="IPR004609">
    <property type="entry name" value="ATP-dep_DNA_helicase_RecG"/>
</dbReference>
<dbReference type="AlphaFoldDB" id="A0A5F2BBV7"/>
<keyword evidence="3 15" id="KW-0547">Nucleotide-binding</keyword>
<accession>A0A5F2BBV7</accession>
<evidence type="ECO:0000313" key="19">
    <source>
        <dbReference type="EMBL" id="TGM03084.1"/>
    </source>
</evidence>
<dbReference type="CDD" id="cd04488">
    <property type="entry name" value="RecG_wedge_OBF"/>
    <property type="match status" value="1"/>
</dbReference>
<sequence>MKNSVSKTENTNGNSGLLSPVTVIKGVGPAKAGALASIGIHTLQDLLNFFPRRYLDRNLTDNVLLKTGETVTLIVEVVDAYLAHGKKSRLVVGAKTRNNERISIVFFRGVNFFQRIFQPGTTLVATGKLEYFRGFQLIHPDYEILTSAIKPTYNVSTTSSKTGGSKKETQEPEEELAELPEMIHAGRIIPLYPSGEALKSEGLDSRGFRKILYLALEKLKGKIPEIIPSEIVKRRGLVQREESYQEIHFPTDETSLENARYRLKYEELFYFNLLIEHKKKEREKIKRVLWPLPESQTAATVRKNLPFQLTEDQESAIQKIKDLTQKEQPIAALIQGDVGSGKTLVALLTALRYMDNQIQVCMVAPTEILARQHYQTILNFLGNMPFLGIELLVGKEPKKNRYEKLYRIKKGDALFVIGTHSVFQEDVVFSELGLVIIDEQHKFGVDQREALRSKGKNPDILAMTATPIPRTLCLTLYGDLDLLTIKSKPKGRMPIQTKWFQEDRREGVYKSISKYVSSGRQCYIVYPLVEESEKVDLKSCIEAYEQLKHEIFPNFEVGLVHGKMETEEKDRVMKEFSKNRIQILVSTTVIEVGIDVPNSTVMVIEHADRFGISQLHQLRGRVGRGDQESFCILMTDSKVTEDARVRLDAMVNLSDGFALSEIDLQLRGPGELMGVRQSGLPDFRIADLREDSKLIELTREDAALFGNPGDLEKEEIRGRFSEGRLLFSN</sequence>
<dbReference type="GO" id="GO:0006310">
    <property type="term" value="P:DNA recombination"/>
    <property type="evidence" value="ECO:0007669"/>
    <property type="project" value="UniProtKB-UniRule"/>
</dbReference>
<keyword evidence="4 15" id="KW-0227">DNA damage</keyword>
<keyword evidence="11" id="KW-0413">Isomerase</keyword>
<evidence type="ECO:0000256" key="6">
    <source>
        <dbReference type="ARBA" id="ARBA00022806"/>
    </source>
</evidence>
<dbReference type="EC" id="5.6.2.4" evidence="13 15"/>
<dbReference type="Pfam" id="PF19833">
    <property type="entry name" value="RecG_dom3_C"/>
    <property type="match status" value="1"/>
</dbReference>
<evidence type="ECO:0000256" key="11">
    <source>
        <dbReference type="ARBA" id="ARBA00023235"/>
    </source>
</evidence>
<dbReference type="GO" id="GO:0043138">
    <property type="term" value="F:3'-5' DNA helicase activity"/>
    <property type="evidence" value="ECO:0007669"/>
    <property type="project" value="UniProtKB-EC"/>
</dbReference>
<evidence type="ECO:0000256" key="5">
    <source>
        <dbReference type="ARBA" id="ARBA00022801"/>
    </source>
</evidence>
<keyword evidence="8" id="KW-0238">DNA-binding</keyword>
<dbReference type="GO" id="GO:0016539">
    <property type="term" value="P:intein-mediated protein splicing"/>
    <property type="evidence" value="ECO:0007669"/>
    <property type="project" value="InterPro"/>
</dbReference>
<dbReference type="InterPro" id="IPR045562">
    <property type="entry name" value="RecG_dom3_C"/>
</dbReference>
<evidence type="ECO:0000256" key="7">
    <source>
        <dbReference type="ARBA" id="ARBA00022840"/>
    </source>
</evidence>
<protein>
    <recommendedName>
        <fullName evidence="2 15">ATP-dependent DNA helicase RecG</fullName>
        <ecNumber evidence="13 15">5.6.2.4</ecNumber>
    </recommendedName>
</protein>
<feature type="region of interest" description="Disordered" evidence="16">
    <location>
        <begin position="156"/>
        <end position="175"/>
    </location>
</feature>
<evidence type="ECO:0000256" key="8">
    <source>
        <dbReference type="ARBA" id="ARBA00023125"/>
    </source>
</evidence>
<dbReference type="Pfam" id="PF00270">
    <property type="entry name" value="DEAD"/>
    <property type="match status" value="1"/>
</dbReference>
<dbReference type="InterPro" id="IPR014001">
    <property type="entry name" value="Helicase_ATP-bd"/>
</dbReference>
<dbReference type="InterPro" id="IPR001650">
    <property type="entry name" value="Helicase_C-like"/>
</dbReference>
<dbReference type="InterPro" id="IPR012340">
    <property type="entry name" value="NA-bd_OB-fold"/>
</dbReference>
<feature type="domain" description="Helicase ATP-binding" evidence="17">
    <location>
        <begin position="323"/>
        <end position="485"/>
    </location>
</feature>
<dbReference type="InterPro" id="IPR027417">
    <property type="entry name" value="P-loop_NTPase"/>
</dbReference>
<evidence type="ECO:0000256" key="16">
    <source>
        <dbReference type="SAM" id="MobiDB-lite"/>
    </source>
</evidence>
<dbReference type="Gene3D" id="3.40.50.300">
    <property type="entry name" value="P-loop containing nucleotide triphosphate hydrolases"/>
    <property type="match status" value="2"/>
</dbReference>
<name>A0A5F2BBV7_9LEPT</name>
<evidence type="ECO:0000256" key="14">
    <source>
        <dbReference type="ARBA" id="ARBA00048988"/>
    </source>
</evidence>
<dbReference type="InterPro" id="IPR047112">
    <property type="entry name" value="RecG/Mfd"/>
</dbReference>
<keyword evidence="5 15" id="KW-0378">Hydrolase</keyword>
<dbReference type="PROSITE" id="PS51192">
    <property type="entry name" value="HELICASE_ATP_BIND_1"/>
    <property type="match status" value="1"/>
</dbReference>
<dbReference type="Proteomes" id="UP000298429">
    <property type="component" value="Unassembled WGS sequence"/>
</dbReference>
<dbReference type="Pfam" id="PF17191">
    <property type="entry name" value="RecG_wedge"/>
    <property type="match status" value="1"/>
</dbReference>
<dbReference type="PANTHER" id="PTHR47964">
    <property type="entry name" value="ATP-DEPENDENT DNA HELICASE HOMOLOG RECG, CHLOROPLASTIC"/>
    <property type="match status" value="1"/>
</dbReference>
<evidence type="ECO:0000256" key="9">
    <source>
        <dbReference type="ARBA" id="ARBA00023172"/>
    </source>
</evidence>
<gene>
    <name evidence="19" type="primary">recG</name>
    <name evidence="19" type="ORF">EHQ76_10330</name>
</gene>
<dbReference type="SMART" id="SM00490">
    <property type="entry name" value="HELICc"/>
    <property type="match status" value="1"/>
</dbReference>
<comment type="catalytic activity">
    <reaction evidence="12 15">
        <text>Couples ATP hydrolysis with the unwinding of duplex DNA by translocating in the 3'-5' direction.</text>
        <dbReference type="EC" id="5.6.2.4"/>
    </reaction>
</comment>
<dbReference type="PROSITE" id="PS50817">
    <property type="entry name" value="INTEIN_N_TER"/>
    <property type="match status" value="1"/>
</dbReference>
<dbReference type="InterPro" id="IPR011545">
    <property type="entry name" value="DEAD/DEAH_box_helicase_dom"/>
</dbReference>
<evidence type="ECO:0000259" key="18">
    <source>
        <dbReference type="PROSITE" id="PS51194"/>
    </source>
</evidence>
<dbReference type="SUPFAM" id="SSF50249">
    <property type="entry name" value="Nucleic acid-binding proteins"/>
    <property type="match status" value="1"/>
</dbReference>
<evidence type="ECO:0000256" key="1">
    <source>
        <dbReference type="ARBA" id="ARBA00007504"/>
    </source>
</evidence>
<evidence type="ECO:0000256" key="2">
    <source>
        <dbReference type="ARBA" id="ARBA00017846"/>
    </source>
</evidence>
<reference evidence="19 20" key="1">
    <citation type="journal article" date="2019" name="PLoS Negl. Trop. Dis.">
        <title>Revisiting the worldwide diversity of Leptospira species in the environment.</title>
        <authorList>
            <person name="Vincent A.T."/>
            <person name="Schiettekatte O."/>
            <person name="Bourhy P."/>
            <person name="Veyrier F.J."/>
            <person name="Picardeau M."/>
        </authorList>
    </citation>
    <scope>NUCLEOTIDE SEQUENCE [LARGE SCALE GENOMIC DNA]</scope>
    <source>
        <strain evidence="19 20">201702444</strain>
    </source>
</reference>
<dbReference type="GO" id="GO:0005524">
    <property type="term" value="F:ATP binding"/>
    <property type="evidence" value="ECO:0007669"/>
    <property type="project" value="UniProtKB-KW"/>
</dbReference>
<evidence type="ECO:0000256" key="10">
    <source>
        <dbReference type="ARBA" id="ARBA00023204"/>
    </source>
</evidence>
<evidence type="ECO:0000256" key="13">
    <source>
        <dbReference type="ARBA" id="ARBA00034808"/>
    </source>
</evidence>
<comment type="catalytic activity">
    <reaction evidence="14 15">
        <text>ATP + H2O = ADP + phosphate + H(+)</text>
        <dbReference type="Rhea" id="RHEA:13065"/>
        <dbReference type="ChEBI" id="CHEBI:15377"/>
        <dbReference type="ChEBI" id="CHEBI:15378"/>
        <dbReference type="ChEBI" id="CHEBI:30616"/>
        <dbReference type="ChEBI" id="CHEBI:43474"/>
        <dbReference type="ChEBI" id="CHEBI:456216"/>
        <dbReference type="EC" id="5.6.2.4"/>
    </reaction>
</comment>
<dbReference type="NCBIfam" id="TIGR00643">
    <property type="entry name" value="recG"/>
    <property type="match status" value="1"/>
</dbReference>
<evidence type="ECO:0000259" key="17">
    <source>
        <dbReference type="PROSITE" id="PS51192"/>
    </source>
</evidence>
<keyword evidence="9 15" id="KW-0233">DNA recombination</keyword>
<comment type="caution">
    <text evidence="19">The sequence shown here is derived from an EMBL/GenBank/DDBJ whole genome shotgun (WGS) entry which is preliminary data.</text>
</comment>
<keyword evidence="7 15" id="KW-0067">ATP-binding</keyword>
<dbReference type="SUPFAM" id="SSF52540">
    <property type="entry name" value="P-loop containing nucleoside triphosphate hydrolases"/>
    <property type="match status" value="2"/>
</dbReference>